<protein>
    <submittedName>
        <fullName evidence="2">Uncharacterized protein</fullName>
    </submittedName>
</protein>
<dbReference type="AlphaFoldDB" id="A0A6J4K2X8"/>
<reference evidence="2" key="1">
    <citation type="submission" date="2020-02" db="EMBL/GenBank/DDBJ databases">
        <authorList>
            <person name="Meier V. D."/>
        </authorList>
    </citation>
    <scope>NUCLEOTIDE SEQUENCE</scope>
    <source>
        <strain evidence="2">AVDCRST_MAG63</strain>
    </source>
</reference>
<feature type="signal peptide" evidence="1">
    <location>
        <begin position="1"/>
        <end position="24"/>
    </location>
</feature>
<gene>
    <name evidence="2" type="ORF">AVDCRST_MAG63-4897</name>
</gene>
<dbReference type="EMBL" id="CADCTO010000651">
    <property type="protein sequence ID" value="CAA9294471.1"/>
    <property type="molecule type" value="Genomic_DNA"/>
</dbReference>
<keyword evidence="1" id="KW-0732">Signal</keyword>
<accession>A0A6J4K2X8</accession>
<feature type="chain" id="PRO_5026917879" evidence="1">
    <location>
        <begin position="25"/>
        <end position="156"/>
    </location>
</feature>
<proteinExistence type="predicted"/>
<name>A0A6J4K2X8_9BACT</name>
<sequence>MRILTLLAALPALCLAAGAPVAAASPNDKDRNARTLWGVPWVKPPAFWQVPPPPAAAPEPHRRRAAGFARPIPPMTAADRDAPLPRPGQTRRDLYRTFGSPTGFSSVNRIKRAFAHRLWSRLRIDVEFWPVTPGRRAHLDDVIVRVSEPYYGPDGL</sequence>
<evidence type="ECO:0000313" key="2">
    <source>
        <dbReference type="EMBL" id="CAA9294471.1"/>
    </source>
</evidence>
<organism evidence="2">
    <name type="scientific">uncultured Armatimonadetes bacterium</name>
    <dbReference type="NCBI Taxonomy" id="157466"/>
    <lineage>
        <taxon>Bacteria</taxon>
        <taxon>Bacillati</taxon>
        <taxon>Armatimonadota</taxon>
        <taxon>environmental samples</taxon>
    </lineage>
</organism>
<evidence type="ECO:0000256" key="1">
    <source>
        <dbReference type="SAM" id="SignalP"/>
    </source>
</evidence>